<dbReference type="Proteomes" id="UP000652427">
    <property type="component" value="Unassembled WGS sequence"/>
</dbReference>
<comment type="caution">
    <text evidence="3">The sequence shown here is derived from an EMBL/GenBank/DDBJ whole genome shotgun (WGS) entry which is preliminary data.</text>
</comment>
<feature type="region of interest" description="Disordered" evidence="1">
    <location>
        <begin position="1"/>
        <end position="21"/>
    </location>
</feature>
<protein>
    <submittedName>
        <fullName evidence="3">Mobile mystery protein B</fullName>
    </submittedName>
</protein>
<evidence type="ECO:0000256" key="1">
    <source>
        <dbReference type="SAM" id="MobiDB-lite"/>
    </source>
</evidence>
<dbReference type="RefSeq" id="WP_176278320.1">
    <property type="nucleotide sequence ID" value="NZ_JABWMH010000001.1"/>
</dbReference>
<feature type="domain" description="Fido" evidence="2">
    <location>
        <begin position="58"/>
        <end position="196"/>
    </location>
</feature>
<dbReference type="EMBL" id="JABWMH010000001">
    <property type="protein sequence ID" value="NVD26800.1"/>
    <property type="molecule type" value="Genomic_DNA"/>
</dbReference>
<organism evidence="3 4">
    <name type="scientific">Parasphingorhabdus flavimaris</name>
    <dbReference type="NCBI Taxonomy" id="266812"/>
    <lineage>
        <taxon>Bacteria</taxon>
        <taxon>Pseudomonadati</taxon>
        <taxon>Pseudomonadota</taxon>
        <taxon>Alphaproteobacteria</taxon>
        <taxon>Sphingomonadales</taxon>
        <taxon>Sphingomonadaceae</taxon>
        <taxon>Parasphingorhabdus</taxon>
    </lineage>
</organism>
<feature type="compositionally biased region" description="Acidic residues" evidence="1">
    <location>
        <begin position="1"/>
        <end position="20"/>
    </location>
</feature>
<dbReference type="InterPro" id="IPR040198">
    <property type="entry name" value="Fido_containing"/>
</dbReference>
<keyword evidence="4" id="KW-1185">Reference proteome</keyword>
<dbReference type="PANTHER" id="PTHR13504:SF39">
    <property type="entry name" value="CELL FILAMENTATION PROTEIN"/>
    <property type="match status" value="1"/>
</dbReference>
<proteinExistence type="predicted"/>
<dbReference type="PROSITE" id="PS51459">
    <property type="entry name" value="FIDO"/>
    <property type="match status" value="1"/>
</dbReference>
<dbReference type="InterPro" id="IPR036597">
    <property type="entry name" value="Fido-like_dom_sf"/>
</dbReference>
<gene>
    <name evidence="3" type="ORF">HUO14_02630</name>
</gene>
<dbReference type="Pfam" id="PF02661">
    <property type="entry name" value="Fic"/>
    <property type="match status" value="1"/>
</dbReference>
<evidence type="ECO:0000313" key="3">
    <source>
        <dbReference type="EMBL" id="NVD26800.1"/>
    </source>
</evidence>
<dbReference type="InterPro" id="IPR013436">
    <property type="entry name" value="Mobile_mystery_prot_B"/>
</dbReference>
<dbReference type="Gene3D" id="1.10.3290.10">
    <property type="entry name" value="Fido-like domain"/>
    <property type="match status" value="1"/>
</dbReference>
<reference evidence="3 4" key="1">
    <citation type="submission" date="2020-06" db="EMBL/GenBank/DDBJ databases">
        <authorList>
            <person name="Kim S.-J."/>
            <person name="Park S.-J."/>
        </authorList>
    </citation>
    <scope>NUCLEOTIDE SEQUENCE [LARGE SCALE GENOMIC DNA]</scope>
    <source>
        <strain evidence="3 4">SW-151</strain>
    </source>
</reference>
<dbReference type="PANTHER" id="PTHR13504">
    <property type="entry name" value="FIDO DOMAIN-CONTAINING PROTEIN DDB_G0283145"/>
    <property type="match status" value="1"/>
</dbReference>
<evidence type="ECO:0000259" key="2">
    <source>
        <dbReference type="PROSITE" id="PS51459"/>
    </source>
</evidence>
<dbReference type="SUPFAM" id="SSF140931">
    <property type="entry name" value="Fic-like"/>
    <property type="match status" value="1"/>
</dbReference>
<sequence>MSDPLFDGDDDAATPLDPDEREGLIPNYITLRRELNEAEAINIAEAERWAFSRKRDVLDEGTLKALHRQMFGKVWKWAGDIRQTEKTIGIDPVRIGVELKTLLDDVRYWIANETYPADEIAVRFHHRLVAIHPFPNGNGRHARLAADVLIKQLGGDRFTWGRKNMVEPSATRKAYVAALQKADAHDISDLIEFARS</sequence>
<dbReference type="InterPro" id="IPR003812">
    <property type="entry name" value="Fido"/>
</dbReference>
<accession>A0ABX2MZC9</accession>
<name>A0ABX2MZC9_9SPHN</name>
<dbReference type="NCBIfam" id="TIGR02613">
    <property type="entry name" value="mob_myst_B"/>
    <property type="match status" value="1"/>
</dbReference>
<evidence type="ECO:0000313" key="4">
    <source>
        <dbReference type="Proteomes" id="UP000652427"/>
    </source>
</evidence>